<feature type="domain" description="FAD-binding" evidence="3">
    <location>
        <begin position="84"/>
        <end position="143"/>
    </location>
</feature>
<evidence type="ECO:0000313" key="4">
    <source>
        <dbReference type="EMBL" id="NKX49404.1"/>
    </source>
</evidence>
<dbReference type="InterPro" id="IPR050493">
    <property type="entry name" value="FAD-dep_Monooxygenase_BioMet"/>
</dbReference>
<protein>
    <recommendedName>
        <fullName evidence="3">FAD-binding domain-containing protein</fullName>
    </recommendedName>
</protein>
<keyword evidence="5" id="KW-1185">Reference proteome</keyword>
<name>A0ABX1JJC1_9MICC</name>
<dbReference type="Pfam" id="PF01494">
    <property type="entry name" value="FAD_binding_3"/>
    <property type="match status" value="1"/>
</dbReference>
<dbReference type="SUPFAM" id="SSF51905">
    <property type="entry name" value="FAD/NAD(P)-binding domain"/>
    <property type="match status" value="1"/>
</dbReference>
<feature type="non-terminal residue" evidence="4">
    <location>
        <position position="1"/>
    </location>
</feature>
<keyword evidence="1" id="KW-0560">Oxidoreductase</keyword>
<evidence type="ECO:0000256" key="1">
    <source>
        <dbReference type="ARBA" id="ARBA00023002"/>
    </source>
</evidence>
<evidence type="ECO:0000259" key="3">
    <source>
        <dbReference type="Pfam" id="PF01494"/>
    </source>
</evidence>
<dbReference type="PANTHER" id="PTHR13789:SF309">
    <property type="entry name" value="PUTATIVE (AFU_ORTHOLOGUE AFUA_6G14510)-RELATED"/>
    <property type="match status" value="1"/>
</dbReference>
<sequence length="186" mass="20136">TWGPGAVFGMTLLPGNRIYWYGTISNDEFRGSSLPTLKAMALDRFGHWSPAIAQVIGRTDEQAVMAHELFDRKPEPVWSGRSSTLVGDAAHPMLPFLGQGACQALEDAVALADALAAHPNVQEALLAYDAERVPRASRAAQRSRAMARLTQLERPGLRSVRNTALRILPQGLRLKQLDSVLGPAAS</sequence>
<dbReference type="Proteomes" id="UP000523795">
    <property type="component" value="Unassembled WGS sequence"/>
</dbReference>
<dbReference type="Gene3D" id="3.50.50.60">
    <property type="entry name" value="FAD/NAD(P)-binding domain"/>
    <property type="match status" value="1"/>
</dbReference>
<evidence type="ECO:0000256" key="2">
    <source>
        <dbReference type="ARBA" id="ARBA00023033"/>
    </source>
</evidence>
<reference evidence="4 5" key="1">
    <citation type="submission" date="2020-04" db="EMBL/GenBank/DDBJ databases">
        <authorList>
            <person name="Liu S."/>
        </authorList>
    </citation>
    <scope>NUCLEOTIDE SEQUENCE [LARGE SCALE GENOMIC DNA]</scope>
    <source>
        <strain evidence="4 5">CGMCC 1.15091</strain>
    </source>
</reference>
<keyword evidence="2" id="KW-0503">Monooxygenase</keyword>
<dbReference type="EMBL" id="JAAZSR010000015">
    <property type="protein sequence ID" value="NKX49404.1"/>
    <property type="molecule type" value="Genomic_DNA"/>
</dbReference>
<dbReference type="PANTHER" id="PTHR13789">
    <property type="entry name" value="MONOOXYGENASE"/>
    <property type="match status" value="1"/>
</dbReference>
<comment type="caution">
    <text evidence="4">The sequence shown here is derived from an EMBL/GenBank/DDBJ whole genome shotgun (WGS) entry which is preliminary data.</text>
</comment>
<proteinExistence type="predicted"/>
<dbReference type="InterPro" id="IPR036188">
    <property type="entry name" value="FAD/NAD-bd_sf"/>
</dbReference>
<accession>A0ABX1JJC1</accession>
<evidence type="ECO:0000313" key="5">
    <source>
        <dbReference type="Proteomes" id="UP000523795"/>
    </source>
</evidence>
<organism evidence="4 5">
    <name type="scientific">Arthrobacter deserti</name>
    <dbReference type="NCBI Taxonomy" id="1742687"/>
    <lineage>
        <taxon>Bacteria</taxon>
        <taxon>Bacillati</taxon>
        <taxon>Actinomycetota</taxon>
        <taxon>Actinomycetes</taxon>
        <taxon>Micrococcales</taxon>
        <taxon>Micrococcaceae</taxon>
        <taxon>Arthrobacter</taxon>
    </lineage>
</organism>
<gene>
    <name evidence="4" type="ORF">HER39_02170</name>
</gene>
<dbReference type="InterPro" id="IPR002938">
    <property type="entry name" value="FAD-bd"/>
</dbReference>